<evidence type="ECO:0000313" key="1">
    <source>
        <dbReference type="EMBL" id="KRG55416.1"/>
    </source>
</evidence>
<dbReference type="EMBL" id="LDJH01000025">
    <property type="protein sequence ID" value="KRG55416.1"/>
    <property type="molecule type" value="Genomic_DNA"/>
</dbReference>
<gene>
    <name evidence="1" type="ORF">ABB25_12015</name>
    <name evidence="2" type="ORF">H4O09_10315</name>
</gene>
<dbReference type="OrthoDB" id="467106at2"/>
<dbReference type="STRING" id="266128.ABB25_12015"/>
<reference evidence="1 3" key="1">
    <citation type="submission" date="2015-05" db="EMBL/GenBank/DDBJ databases">
        <title>Genome sequencing and analysis of members of genus Stenotrophomonas.</title>
        <authorList>
            <person name="Patil P.P."/>
            <person name="Midha S."/>
            <person name="Patil P.B."/>
        </authorList>
    </citation>
    <scope>NUCLEOTIDE SEQUENCE [LARGE SCALE GENOMIC DNA]</scope>
    <source>
        <strain evidence="1 3">DSM 17805</strain>
    </source>
</reference>
<dbReference type="Proteomes" id="UP000051254">
    <property type="component" value="Unassembled WGS sequence"/>
</dbReference>
<comment type="caution">
    <text evidence="1">The sequence shown here is derived from an EMBL/GenBank/DDBJ whole genome shotgun (WGS) entry which is preliminary data.</text>
</comment>
<dbReference type="AlphaFoldDB" id="A0A0R0BQK5"/>
<evidence type="ECO:0000313" key="4">
    <source>
        <dbReference type="Proteomes" id="UP000550609"/>
    </source>
</evidence>
<dbReference type="Proteomes" id="UP000550609">
    <property type="component" value="Unassembled WGS sequence"/>
</dbReference>
<accession>A0A7W3V111</accession>
<dbReference type="EMBL" id="JACIUV010000004">
    <property type="protein sequence ID" value="MBB1117441.1"/>
    <property type="molecule type" value="Genomic_DNA"/>
</dbReference>
<reference evidence="2 4" key="2">
    <citation type="submission" date="2020-08" db="EMBL/GenBank/DDBJ databases">
        <title>Stenotrophomonas sp. W1S232.</title>
        <authorList>
            <person name="Deng Y."/>
        </authorList>
    </citation>
    <scope>NUCLEOTIDE SEQUENCE [LARGE SCALE GENOMIC DNA]</scope>
    <source>
        <strain evidence="2 4">W1S232</strain>
    </source>
</reference>
<name>A0A0R0BQK5_9GAMM</name>
<evidence type="ECO:0000313" key="3">
    <source>
        <dbReference type="Proteomes" id="UP000051254"/>
    </source>
</evidence>
<accession>A0A0R0BQK5</accession>
<dbReference type="RefSeq" id="WP_057667126.1">
    <property type="nucleotide sequence ID" value="NZ_JACIUV010000004.1"/>
</dbReference>
<keyword evidence="3" id="KW-1185">Reference proteome</keyword>
<proteinExistence type="predicted"/>
<dbReference type="PATRIC" id="fig|266128.3.peg.1469"/>
<evidence type="ECO:0000313" key="2">
    <source>
        <dbReference type="EMBL" id="MBB1117441.1"/>
    </source>
</evidence>
<protein>
    <submittedName>
        <fullName evidence="1">Uncharacterized protein</fullName>
    </submittedName>
</protein>
<organism evidence="1 3">
    <name type="scientific">Stenotrophomonas koreensis</name>
    <dbReference type="NCBI Taxonomy" id="266128"/>
    <lineage>
        <taxon>Bacteria</taxon>
        <taxon>Pseudomonadati</taxon>
        <taxon>Pseudomonadota</taxon>
        <taxon>Gammaproteobacteria</taxon>
        <taxon>Lysobacterales</taxon>
        <taxon>Lysobacteraceae</taxon>
        <taxon>Stenotrophomonas</taxon>
    </lineage>
</organism>
<sequence>MSSTIDPISQAGTRAKGKRPYFFKDADVERLLGIVMAVAMENAVTRQRLDALERLVEQKGLLTRAELEQFAPDRDAEAERTLWMKEYIARVLRIVQQETEAIQGGAMDVPMEEVMDALRND</sequence>